<reference evidence="2" key="1">
    <citation type="journal article" date="2019" name="Int. J. Syst. Evol. Microbiol.">
        <title>The Global Catalogue of Microorganisms (GCM) 10K type strain sequencing project: providing services to taxonomists for standard genome sequencing and annotation.</title>
        <authorList>
            <consortium name="The Broad Institute Genomics Platform"/>
            <consortium name="The Broad Institute Genome Sequencing Center for Infectious Disease"/>
            <person name="Wu L."/>
            <person name="Ma J."/>
        </authorList>
    </citation>
    <scope>NUCLEOTIDE SEQUENCE [LARGE SCALE GENOMIC DNA]</scope>
    <source>
        <strain evidence="2">CECT 8064</strain>
    </source>
</reference>
<gene>
    <name evidence="1" type="ORF">ACFPEN_14360</name>
</gene>
<sequence length="76" mass="8320">MPEITWEEPYCAEGSACFRIGTDDRGRAYIAVAGAEDRYLTDTREALRALIRDIKAGKADHLLQEPGPLGGVRQGT</sequence>
<dbReference type="Proteomes" id="UP001595990">
    <property type="component" value="Unassembled WGS sequence"/>
</dbReference>
<dbReference type="RefSeq" id="WP_358239366.1">
    <property type="nucleotide sequence ID" value="NZ_JBHSFS010000005.1"/>
</dbReference>
<accession>A0ABV9BJ56</accession>
<evidence type="ECO:0000313" key="2">
    <source>
        <dbReference type="Proteomes" id="UP001595990"/>
    </source>
</evidence>
<dbReference type="EMBL" id="JBHSFS010000005">
    <property type="protein sequence ID" value="MFC4514127.1"/>
    <property type="molecule type" value="Genomic_DNA"/>
</dbReference>
<comment type="caution">
    <text evidence="1">The sequence shown here is derived from an EMBL/GenBank/DDBJ whole genome shotgun (WGS) entry which is preliminary data.</text>
</comment>
<organism evidence="1 2">
    <name type="scientific">Streptomyces ehimensis</name>
    <dbReference type="NCBI Taxonomy" id="68195"/>
    <lineage>
        <taxon>Bacteria</taxon>
        <taxon>Bacillati</taxon>
        <taxon>Actinomycetota</taxon>
        <taxon>Actinomycetes</taxon>
        <taxon>Kitasatosporales</taxon>
        <taxon>Streptomycetaceae</taxon>
        <taxon>Streptomyces</taxon>
    </lineage>
</organism>
<proteinExistence type="predicted"/>
<protein>
    <recommendedName>
        <fullName evidence="3">DUF397 domain-containing protein</fullName>
    </recommendedName>
</protein>
<evidence type="ECO:0008006" key="3">
    <source>
        <dbReference type="Google" id="ProtNLM"/>
    </source>
</evidence>
<keyword evidence="2" id="KW-1185">Reference proteome</keyword>
<evidence type="ECO:0000313" key="1">
    <source>
        <dbReference type="EMBL" id="MFC4514127.1"/>
    </source>
</evidence>
<name>A0ABV9BJ56_9ACTN</name>